<reference evidence="1" key="1">
    <citation type="submission" date="2019-04" db="EMBL/GenBank/DDBJ databases">
        <title>Microbes associate with the intestines of laboratory mice.</title>
        <authorList>
            <person name="Navarre W."/>
            <person name="Wong E."/>
            <person name="Huang K."/>
            <person name="Tropini C."/>
            <person name="Ng K."/>
            <person name="Yu B."/>
        </authorList>
    </citation>
    <scope>NUCLEOTIDE SEQUENCE</scope>
    <source>
        <strain evidence="1">NM01_1-7b</strain>
    </source>
</reference>
<evidence type="ECO:0000313" key="2">
    <source>
        <dbReference type="Proteomes" id="UP000304953"/>
    </source>
</evidence>
<protein>
    <submittedName>
        <fullName evidence="1">Uncharacterized protein</fullName>
    </submittedName>
</protein>
<name>A0AC61RUM5_9FIRM</name>
<evidence type="ECO:0000313" key="1">
    <source>
        <dbReference type="EMBL" id="TGY95554.1"/>
    </source>
</evidence>
<keyword evidence="2" id="KW-1185">Reference proteome</keyword>
<dbReference type="EMBL" id="SRYA01000027">
    <property type="protein sequence ID" value="TGY95554.1"/>
    <property type="molecule type" value="Genomic_DNA"/>
</dbReference>
<organism evidence="1 2">
    <name type="scientific">Petralouisia muris</name>
    <dbReference type="NCBI Taxonomy" id="3032872"/>
    <lineage>
        <taxon>Bacteria</taxon>
        <taxon>Bacillati</taxon>
        <taxon>Bacillota</taxon>
        <taxon>Clostridia</taxon>
        <taxon>Lachnospirales</taxon>
        <taxon>Lachnospiraceae</taxon>
        <taxon>Petralouisia</taxon>
    </lineage>
</organism>
<comment type="caution">
    <text evidence="1">The sequence shown here is derived from an EMBL/GenBank/DDBJ whole genome shotgun (WGS) entry which is preliminary data.</text>
</comment>
<proteinExistence type="predicted"/>
<dbReference type="Proteomes" id="UP000304953">
    <property type="component" value="Unassembled WGS sequence"/>
</dbReference>
<accession>A0AC61RUM5</accession>
<sequence>MSVQDKIERILKSIHLLFSKSEPYEGSGTKIIVEKQIVFELLEQLNLAVYEAMDQYELTTRKHEIAERRCEKRGEEILQKASRHADDIYAASIMYTDDAINRICYIMDDANQAVQSIFRKMNTDIEEQRERVRRNQLELTGQLRDFADTDKYVKLIEEVNRQREKERQMEVEGRKEKRIQNEGKSYSAVKPEIKINQAYFERTGKTYEADQQGSGNQSDATESLAHITGKEFAENLRRRAKRNRGNGIKIEDMSLDTEKKETTMAEREKGLDDILAKAGAGLAAMVESEIKEMENAARTGGSAISSRSELSMETAEIPKLPPEIHVDLDAEYFKWKEGEENPVPEKKERRFPFGRK</sequence>
<gene>
    <name evidence="1" type="ORF">E5329_14120</name>
</gene>